<dbReference type="Proteomes" id="UP001165960">
    <property type="component" value="Unassembled WGS sequence"/>
</dbReference>
<keyword evidence="2" id="KW-1185">Reference proteome</keyword>
<evidence type="ECO:0000313" key="1">
    <source>
        <dbReference type="EMBL" id="KAJ9082402.1"/>
    </source>
</evidence>
<dbReference type="EMBL" id="QTSX02001433">
    <property type="protein sequence ID" value="KAJ9082402.1"/>
    <property type="molecule type" value="Genomic_DNA"/>
</dbReference>
<evidence type="ECO:0000313" key="2">
    <source>
        <dbReference type="Proteomes" id="UP001165960"/>
    </source>
</evidence>
<organism evidence="1 2">
    <name type="scientific">Entomophthora muscae</name>
    <dbReference type="NCBI Taxonomy" id="34485"/>
    <lineage>
        <taxon>Eukaryota</taxon>
        <taxon>Fungi</taxon>
        <taxon>Fungi incertae sedis</taxon>
        <taxon>Zoopagomycota</taxon>
        <taxon>Entomophthoromycotina</taxon>
        <taxon>Entomophthoromycetes</taxon>
        <taxon>Entomophthorales</taxon>
        <taxon>Entomophthoraceae</taxon>
        <taxon>Entomophthora</taxon>
    </lineage>
</organism>
<reference evidence="1" key="1">
    <citation type="submission" date="2022-04" db="EMBL/GenBank/DDBJ databases">
        <title>Genome of the entomopathogenic fungus Entomophthora muscae.</title>
        <authorList>
            <person name="Elya C."/>
            <person name="Lovett B.R."/>
            <person name="Lee E."/>
            <person name="Macias A.M."/>
            <person name="Hajek A.E."/>
            <person name="De Bivort B.L."/>
            <person name="Kasson M.T."/>
            <person name="De Fine Licht H.H."/>
            <person name="Stajich J.E."/>
        </authorList>
    </citation>
    <scope>NUCLEOTIDE SEQUENCE</scope>
    <source>
        <strain evidence="1">Berkeley</strain>
    </source>
</reference>
<accession>A0ACC2U647</accession>
<sequence>MGLLVPCLLTLNNKLLLKVVTILTPVAVFWIPLSSSKSLVLLAAPFTPETENFPLSFGVGFIACYFKIFVKCSSFSLSIMLIPIFKFVIFSVSLVLLFIWSNSPDLWVQISSSVLRASNNSSNLLYFVEDLPGRVHELLIYSEHLVKSLTCDNLDPSLLDLLPDCLQEEYSPLFMLPVKEPQPISQSTPGSQDQSTQRTPWLLAGMGLMGLNFYFPQLSFLSSL</sequence>
<proteinExistence type="predicted"/>
<name>A0ACC2U647_9FUNG</name>
<comment type="caution">
    <text evidence="1">The sequence shown here is derived from an EMBL/GenBank/DDBJ whole genome shotgun (WGS) entry which is preliminary data.</text>
</comment>
<protein>
    <submittedName>
        <fullName evidence="1">Uncharacterized protein</fullName>
    </submittedName>
</protein>
<gene>
    <name evidence="1" type="ORF">DSO57_1004971</name>
</gene>